<comment type="caution">
    <text evidence="17">The sequence shown here is derived from an EMBL/GenBank/DDBJ whole genome shotgun (WGS) entry which is preliminary data.</text>
</comment>
<feature type="domain" description="ABC transporter" evidence="16">
    <location>
        <begin position="6"/>
        <end position="255"/>
    </location>
</feature>
<keyword evidence="4" id="KW-1003">Cell membrane</keyword>
<dbReference type="InterPro" id="IPR027417">
    <property type="entry name" value="P-loop_NTPase"/>
</dbReference>
<evidence type="ECO:0000256" key="15">
    <source>
        <dbReference type="ARBA" id="ARBA00048610"/>
    </source>
</evidence>
<evidence type="ECO:0000256" key="3">
    <source>
        <dbReference type="ARBA" id="ARBA00022448"/>
    </source>
</evidence>
<keyword evidence="3" id="KW-0813">Transport</keyword>
<proteinExistence type="inferred from homology"/>
<comment type="catalytic activity">
    <reaction evidence="15">
        <text>Ni(2+)(out) + ATP + H2O = Ni(2+)(in) + ADP + phosphate + H(+)</text>
        <dbReference type="Rhea" id="RHEA:15557"/>
        <dbReference type="ChEBI" id="CHEBI:15377"/>
        <dbReference type="ChEBI" id="CHEBI:15378"/>
        <dbReference type="ChEBI" id="CHEBI:30616"/>
        <dbReference type="ChEBI" id="CHEBI:43474"/>
        <dbReference type="ChEBI" id="CHEBI:49786"/>
        <dbReference type="ChEBI" id="CHEBI:456216"/>
        <dbReference type="EC" id="7.2.2.11"/>
    </reaction>
    <physiologicalReaction direction="left-to-right" evidence="15">
        <dbReference type="Rhea" id="RHEA:15558"/>
    </physiologicalReaction>
</comment>
<evidence type="ECO:0000256" key="13">
    <source>
        <dbReference type="ARBA" id="ARBA00039098"/>
    </source>
</evidence>
<dbReference type="CDD" id="cd03257">
    <property type="entry name" value="ABC_NikE_OppD_transporters"/>
    <property type="match status" value="1"/>
</dbReference>
<keyword evidence="6" id="KW-0547">Nucleotide-binding</keyword>
<dbReference type="Pfam" id="PF00005">
    <property type="entry name" value="ABC_tran"/>
    <property type="match status" value="1"/>
</dbReference>
<dbReference type="InterPro" id="IPR003439">
    <property type="entry name" value="ABC_transporter-like_ATP-bd"/>
</dbReference>
<evidence type="ECO:0000256" key="7">
    <source>
        <dbReference type="ARBA" id="ARBA00022840"/>
    </source>
</evidence>
<name>A0ABN9YUX9_9LACO</name>
<evidence type="ECO:0000256" key="8">
    <source>
        <dbReference type="ARBA" id="ARBA00022967"/>
    </source>
</evidence>
<dbReference type="PANTHER" id="PTHR43297:SF13">
    <property type="entry name" value="NICKEL ABC TRANSPORTER, ATP-BINDING PROTEIN"/>
    <property type="match status" value="1"/>
</dbReference>
<dbReference type="PROSITE" id="PS00211">
    <property type="entry name" value="ABC_TRANSPORTER_1"/>
    <property type="match status" value="1"/>
</dbReference>
<dbReference type="InterPro" id="IPR017871">
    <property type="entry name" value="ABC_transporter-like_CS"/>
</dbReference>
<comment type="subunit">
    <text evidence="12">The complex is composed of two ATP-binding proteins (NikD and NikE), two transmembrane proteins (NikB and NikC) and a solute-binding protein (NikA).</text>
</comment>
<dbReference type="NCBIfam" id="TIGR01727">
    <property type="entry name" value="oligo_HPY"/>
    <property type="match status" value="1"/>
</dbReference>
<keyword evidence="11" id="KW-0472">Membrane</keyword>
<evidence type="ECO:0000256" key="11">
    <source>
        <dbReference type="ARBA" id="ARBA00023136"/>
    </source>
</evidence>
<evidence type="ECO:0000313" key="17">
    <source>
        <dbReference type="EMBL" id="CAK1247345.1"/>
    </source>
</evidence>
<evidence type="ECO:0000256" key="2">
    <source>
        <dbReference type="ARBA" id="ARBA00005417"/>
    </source>
</evidence>
<comment type="subcellular location">
    <subcellularLocation>
        <location evidence="1">Cell membrane</location>
        <topology evidence="1">Peripheral membrane protein</topology>
    </subcellularLocation>
</comment>
<evidence type="ECO:0000256" key="12">
    <source>
        <dbReference type="ARBA" id="ARBA00038669"/>
    </source>
</evidence>
<evidence type="ECO:0000259" key="16">
    <source>
        <dbReference type="PROSITE" id="PS50893"/>
    </source>
</evidence>
<dbReference type="InterPro" id="IPR013563">
    <property type="entry name" value="Oligopep_ABC_C"/>
</dbReference>
<keyword evidence="7" id="KW-0067">ATP-binding</keyword>
<evidence type="ECO:0000256" key="4">
    <source>
        <dbReference type="ARBA" id="ARBA00022475"/>
    </source>
</evidence>
<dbReference type="EC" id="7.2.2.11" evidence="13"/>
<keyword evidence="9" id="KW-0406">Ion transport</keyword>
<dbReference type="InterPro" id="IPR003593">
    <property type="entry name" value="AAA+_ATPase"/>
</dbReference>
<dbReference type="Proteomes" id="UP001314261">
    <property type="component" value="Unassembled WGS sequence"/>
</dbReference>
<evidence type="ECO:0000256" key="5">
    <source>
        <dbReference type="ARBA" id="ARBA00022596"/>
    </source>
</evidence>
<dbReference type="InterPro" id="IPR050388">
    <property type="entry name" value="ABC_Ni/Peptide_Import"/>
</dbReference>
<dbReference type="PROSITE" id="PS50893">
    <property type="entry name" value="ABC_TRANSPORTER_2"/>
    <property type="match status" value="1"/>
</dbReference>
<evidence type="ECO:0000256" key="1">
    <source>
        <dbReference type="ARBA" id="ARBA00004202"/>
    </source>
</evidence>
<dbReference type="Gene3D" id="3.40.50.300">
    <property type="entry name" value="P-loop containing nucleotide triphosphate hydrolases"/>
    <property type="match status" value="1"/>
</dbReference>
<protein>
    <recommendedName>
        <fullName evidence="14">Nickel import system ATP-binding protein NikD</fullName>
        <ecNumber evidence="13">7.2.2.11</ecNumber>
    </recommendedName>
</protein>
<organism evidence="17 18">
    <name type="scientific">Fructobacillus fructosus</name>
    <dbReference type="NCBI Taxonomy" id="1631"/>
    <lineage>
        <taxon>Bacteria</taxon>
        <taxon>Bacillati</taxon>
        <taxon>Bacillota</taxon>
        <taxon>Bacilli</taxon>
        <taxon>Lactobacillales</taxon>
        <taxon>Lactobacillaceae</taxon>
        <taxon>Fructobacillus</taxon>
    </lineage>
</organism>
<gene>
    <name evidence="17" type="ORF">R54839_PPFHFPJH_01189</name>
</gene>
<dbReference type="PANTHER" id="PTHR43297">
    <property type="entry name" value="OLIGOPEPTIDE TRANSPORT ATP-BINDING PROTEIN APPD"/>
    <property type="match status" value="1"/>
</dbReference>
<keyword evidence="18" id="KW-1185">Reference proteome</keyword>
<dbReference type="EMBL" id="CAUZLR010000007">
    <property type="protein sequence ID" value="CAK1247345.1"/>
    <property type="molecule type" value="Genomic_DNA"/>
</dbReference>
<dbReference type="GeneID" id="89537880"/>
<keyword evidence="5" id="KW-0533">Nickel</keyword>
<accession>A0ABN9YUX9</accession>
<evidence type="ECO:0000313" key="18">
    <source>
        <dbReference type="Proteomes" id="UP001314261"/>
    </source>
</evidence>
<dbReference type="RefSeq" id="WP_056995011.1">
    <property type="nucleotide sequence ID" value="NZ_CAUZLK010000006.1"/>
</dbReference>
<dbReference type="SMART" id="SM00382">
    <property type="entry name" value="AAA"/>
    <property type="match status" value="1"/>
</dbReference>
<reference evidence="17 18" key="1">
    <citation type="submission" date="2023-10" db="EMBL/GenBank/DDBJ databases">
        <authorList>
            <person name="Botero Cardona J."/>
        </authorList>
    </citation>
    <scope>NUCLEOTIDE SEQUENCE [LARGE SCALE GENOMIC DNA]</scope>
    <source>
        <strain evidence="17 18">R-54839</strain>
    </source>
</reference>
<sequence length="335" mass="37054">MAEKLLEANDVSVDFRINNEYLKAISGINLTINRGKVLALVGESGSGKSTFATSIMGLHNPEYTKVSGSIKVAGKELVGLSEKEFDDYRGVSVGMIFQDPLSSLNPLMKIGDQIAEAITVHDKNNPEVKNRVRTLLNDVGIDEEKRVADQYPHQLSGGMRQRVMIAIALANEPDLIIADEPTTALDAIIQAQILELIKDIQKKKDAGVLLITHNLDVVSELADDVAVMYAGQIVEKGSVEQIFENPKHPYTRSLLKADPNNVRPGEELYSIPGTVPSLAEMDFNKDSFLQRVPWLDEKVVNADVPEQMEEVEPGHFVRGTAWKDFSFDDVNRNED</sequence>
<comment type="similarity">
    <text evidence="2">Belongs to the ABC transporter superfamily.</text>
</comment>
<evidence type="ECO:0000256" key="9">
    <source>
        <dbReference type="ARBA" id="ARBA00023065"/>
    </source>
</evidence>
<keyword evidence="8" id="KW-1278">Translocase</keyword>
<evidence type="ECO:0000256" key="14">
    <source>
        <dbReference type="ARBA" id="ARBA00044143"/>
    </source>
</evidence>
<dbReference type="SUPFAM" id="SSF52540">
    <property type="entry name" value="P-loop containing nucleoside triphosphate hydrolases"/>
    <property type="match status" value="1"/>
</dbReference>
<keyword evidence="10" id="KW-0921">Nickel transport</keyword>
<dbReference type="Pfam" id="PF08352">
    <property type="entry name" value="oligo_HPY"/>
    <property type="match status" value="1"/>
</dbReference>
<evidence type="ECO:0000256" key="10">
    <source>
        <dbReference type="ARBA" id="ARBA00023112"/>
    </source>
</evidence>
<evidence type="ECO:0000256" key="6">
    <source>
        <dbReference type="ARBA" id="ARBA00022741"/>
    </source>
</evidence>